<dbReference type="EMBL" id="KN834828">
    <property type="protein sequence ID" value="KIK53544.1"/>
    <property type="molecule type" value="Genomic_DNA"/>
</dbReference>
<sequence>MPSKNIWRQKRMFGCLVKLHLLYDWSGRSSAKYRPDPFHVRAQILKGFLWTEEFILGQLKQAGSKAVKNTVNLRRSQDTLHDQAVVLQEKLANLTLAKYEVAEDEAELEKSLARKYNALCAKVIEAIQKKQAPQNALAPCPILMKDLFNLNVDNEIWQNGILVQDRCDKELERLRYEQRALRQWMSEEWRVVEYMMGSVAQGPGNKGVHFQLEEHQWELTCLCVMWDQALAVLPPDPSLAPWGPSEEALLKQKAELYSENLGDLADKETMDEEEEVNEVDAGILKCLDALQIDTVDEIDMDM</sequence>
<protein>
    <submittedName>
        <fullName evidence="1">Uncharacterized protein</fullName>
    </submittedName>
</protein>
<accession>A0A0D0BVA9</accession>
<evidence type="ECO:0000313" key="1">
    <source>
        <dbReference type="EMBL" id="KIK53544.1"/>
    </source>
</evidence>
<proteinExistence type="predicted"/>
<name>A0A0D0BVA9_9AGAR</name>
<organism evidence="1 2">
    <name type="scientific">Collybiopsis luxurians FD-317 M1</name>
    <dbReference type="NCBI Taxonomy" id="944289"/>
    <lineage>
        <taxon>Eukaryota</taxon>
        <taxon>Fungi</taxon>
        <taxon>Dikarya</taxon>
        <taxon>Basidiomycota</taxon>
        <taxon>Agaricomycotina</taxon>
        <taxon>Agaricomycetes</taxon>
        <taxon>Agaricomycetidae</taxon>
        <taxon>Agaricales</taxon>
        <taxon>Marasmiineae</taxon>
        <taxon>Omphalotaceae</taxon>
        <taxon>Collybiopsis</taxon>
        <taxon>Collybiopsis luxurians</taxon>
    </lineage>
</organism>
<reference evidence="1 2" key="1">
    <citation type="submission" date="2014-04" db="EMBL/GenBank/DDBJ databases">
        <title>Evolutionary Origins and Diversification of the Mycorrhizal Mutualists.</title>
        <authorList>
            <consortium name="DOE Joint Genome Institute"/>
            <consortium name="Mycorrhizal Genomics Consortium"/>
            <person name="Kohler A."/>
            <person name="Kuo A."/>
            <person name="Nagy L.G."/>
            <person name="Floudas D."/>
            <person name="Copeland A."/>
            <person name="Barry K.W."/>
            <person name="Cichocki N."/>
            <person name="Veneault-Fourrey C."/>
            <person name="LaButti K."/>
            <person name="Lindquist E.A."/>
            <person name="Lipzen A."/>
            <person name="Lundell T."/>
            <person name="Morin E."/>
            <person name="Murat C."/>
            <person name="Riley R."/>
            <person name="Ohm R."/>
            <person name="Sun H."/>
            <person name="Tunlid A."/>
            <person name="Henrissat B."/>
            <person name="Grigoriev I.V."/>
            <person name="Hibbett D.S."/>
            <person name="Martin F."/>
        </authorList>
    </citation>
    <scope>NUCLEOTIDE SEQUENCE [LARGE SCALE GENOMIC DNA]</scope>
    <source>
        <strain evidence="1 2">FD-317 M1</strain>
    </source>
</reference>
<dbReference type="Proteomes" id="UP000053593">
    <property type="component" value="Unassembled WGS sequence"/>
</dbReference>
<dbReference type="HOGENOM" id="CLU_921518_0_0_1"/>
<keyword evidence="2" id="KW-1185">Reference proteome</keyword>
<evidence type="ECO:0000313" key="2">
    <source>
        <dbReference type="Proteomes" id="UP000053593"/>
    </source>
</evidence>
<dbReference type="OrthoDB" id="3259165at2759"/>
<dbReference type="AlphaFoldDB" id="A0A0D0BVA9"/>
<gene>
    <name evidence="1" type="ORF">GYMLUDRAFT_250357</name>
</gene>